<dbReference type="Proteomes" id="UP000199438">
    <property type="component" value="Unassembled WGS sequence"/>
</dbReference>
<reference evidence="4" key="1">
    <citation type="submission" date="2016-10" db="EMBL/GenBank/DDBJ databases">
        <authorList>
            <person name="Varghese N."/>
            <person name="Submissions S."/>
        </authorList>
    </citation>
    <scope>NUCLEOTIDE SEQUENCE [LARGE SCALE GENOMIC DNA]</scope>
    <source>
        <strain evidence="4">DSM 24499</strain>
    </source>
</reference>
<keyword evidence="1" id="KW-0560">Oxidoreductase</keyword>
<dbReference type="GO" id="GO:0016491">
    <property type="term" value="F:oxidoreductase activity"/>
    <property type="evidence" value="ECO:0007669"/>
    <property type="project" value="UniProtKB-KW"/>
</dbReference>
<organism evidence="3 4">
    <name type="scientific">Zunongwangia mangrovi</name>
    <dbReference type="NCBI Taxonomy" id="1334022"/>
    <lineage>
        <taxon>Bacteria</taxon>
        <taxon>Pseudomonadati</taxon>
        <taxon>Bacteroidota</taxon>
        <taxon>Flavobacteriia</taxon>
        <taxon>Flavobacteriales</taxon>
        <taxon>Flavobacteriaceae</taxon>
        <taxon>Zunongwangia</taxon>
    </lineage>
</organism>
<dbReference type="PRINTS" id="PR00081">
    <property type="entry name" value="GDHRDH"/>
</dbReference>
<evidence type="ECO:0000256" key="1">
    <source>
        <dbReference type="ARBA" id="ARBA00023002"/>
    </source>
</evidence>
<comment type="similarity">
    <text evidence="2">Belongs to the short-chain dehydrogenases/reductases (SDR) family.</text>
</comment>
<proteinExistence type="inferred from homology"/>
<dbReference type="SUPFAM" id="SSF51735">
    <property type="entry name" value="NAD(P)-binding Rossmann-fold domains"/>
    <property type="match status" value="1"/>
</dbReference>
<dbReference type="RefSeq" id="WP_092541967.1">
    <property type="nucleotide sequence ID" value="NZ_FOKV01000003.1"/>
</dbReference>
<dbReference type="PANTHER" id="PTHR43157:SF31">
    <property type="entry name" value="PHOSPHATIDYLINOSITOL-GLYCAN BIOSYNTHESIS CLASS F PROTEIN"/>
    <property type="match status" value="1"/>
</dbReference>
<evidence type="ECO:0000313" key="3">
    <source>
        <dbReference type="EMBL" id="SFC28930.1"/>
    </source>
</evidence>
<dbReference type="PANTHER" id="PTHR43157">
    <property type="entry name" value="PHOSPHATIDYLINOSITOL-GLYCAN BIOSYNTHESIS CLASS F PROTEIN-RELATED"/>
    <property type="match status" value="1"/>
</dbReference>
<dbReference type="PRINTS" id="PR00080">
    <property type="entry name" value="SDRFAMILY"/>
</dbReference>
<dbReference type="OrthoDB" id="597510at2"/>
<dbReference type="InterPro" id="IPR036291">
    <property type="entry name" value="NAD(P)-bd_dom_sf"/>
</dbReference>
<evidence type="ECO:0000256" key="2">
    <source>
        <dbReference type="RuleBase" id="RU000363"/>
    </source>
</evidence>
<dbReference type="Pfam" id="PF00106">
    <property type="entry name" value="adh_short"/>
    <property type="match status" value="1"/>
</dbReference>
<dbReference type="STRING" id="1334022.SAMN04487907_103219"/>
<evidence type="ECO:0000313" key="4">
    <source>
        <dbReference type="Proteomes" id="UP000199438"/>
    </source>
</evidence>
<dbReference type="CDD" id="cd05327">
    <property type="entry name" value="retinol-DH_like_SDR_c_like"/>
    <property type="match status" value="1"/>
</dbReference>
<gene>
    <name evidence="3" type="ORF">SAMN04487907_103219</name>
</gene>
<dbReference type="Gene3D" id="3.40.50.720">
    <property type="entry name" value="NAD(P)-binding Rossmann-like Domain"/>
    <property type="match status" value="1"/>
</dbReference>
<keyword evidence="4" id="KW-1185">Reference proteome</keyword>
<name>A0A1I1I6T7_9FLAO</name>
<dbReference type="AlphaFoldDB" id="A0A1I1I6T7"/>
<accession>A0A1I1I6T7</accession>
<dbReference type="InterPro" id="IPR002347">
    <property type="entry name" value="SDR_fam"/>
</dbReference>
<protein>
    <submittedName>
        <fullName evidence="3">NAD(P)-dependent dehydrogenase, short-chain alcohol dehydrogenase family</fullName>
    </submittedName>
</protein>
<dbReference type="NCBIfam" id="NF004846">
    <property type="entry name" value="PRK06197.1"/>
    <property type="match status" value="1"/>
</dbReference>
<sequence>MNFWSLSKAKNKEGKIAIVTGANVGIGYETTKGLASVGVKVIMACRDLSKAESAKQKILQSIPEALLELMEIDLASLSSVRSFAKDYKAKFDKLDILVNNAGVMMTPFQKTEDGLELQMAANYFGHFLLTGLLIPVLEKSFRSRVVSLSSLAHRWGDIHFDNLNAEKGYDRRQFYAQSKLACLIFAYHLDKKLVKKGYDMHSYAAHPGVSKTNLMRNLPKWAKFLSPVLMPFFSQSAEKGALPTLRACLDDTLNGAEYIGPSGKKQYKGHPVIVDSDYNSKDKHKAKKLWKLSEEIVNFKYFKNNDEPKAQAS</sequence>
<dbReference type="EMBL" id="FOKV01000003">
    <property type="protein sequence ID" value="SFC28930.1"/>
    <property type="molecule type" value="Genomic_DNA"/>
</dbReference>